<comment type="similarity">
    <text evidence="3">Belongs to the BRAT1 family.</text>
</comment>
<dbReference type="OMA" id="NIATWIV"/>
<dbReference type="KEGG" id="lgi:LOTGIDRAFT_156674"/>
<dbReference type="OrthoDB" id="10057956at2759"/>
<dbReference type="GO" id="GO:0008283">
    <property type="term" value="P:cell population proliferation"/>
    <property type="evidence" value="ECO:0007669"/>
    <property type="project" value="InterPro"/>
</dbReference>
<comment type="subcellular location">
    <subcellularLocation>
        <location evidence="1">Cytoplasm</location>
    </subcellularLocation>
</comment>
<dbReference type="SUPFAM" id="SSF48371">
    <property type="entry name" value="ARM repeat"/>
    <property type="match status" value="2"/>
</dbReference>
<dbReference type="EMBL" id="KB199905">
    <property type="protein sequence ID" value="ESP04064.1"/>
    <property type="molecule type" value="Genomic_DNA"/>
</dbReference>
<dbReference type="PANTHER" id="PTHR21331:SF2">
    <property type="entry name" value="BRCA1-ASSOCIATED ATM ACTIVATOR 1"/>
    <property type="match status" value="1"/>
</dbReference>
<dbReference type="InterPro" id="IPR011989">
    <property type="entry name" value="ARM-like"/>
</dbReference>
<dbReference type="AlphaFoldDB" id="V4AIW1"/>
<dbReference type="GO" id="GO:0005634">
    <property type="term" value="C:nucleus"/>
    <property type="evidence" value="ECO:0007669"/>
    <property type="project" value="TreeGrafter"/>
</dbReference>
<dbReference type="HOGENOM" id="CLU_374402_0_0_1"/>
<reference evidence="4 5" key="1">
    <citation type="journal article" date="2013" name="Nature">
        <title>Insights into bilaterian evolution from three spiralian genomes.</title>
        <authorList>
            <person name="Simakov O."/>
            <person name="Marletaz F."/>
            <person name="Cho S.J."/>
            <person name="Edsinger-Gonzales E."/>
            <person name="Havlak P."/>
            <person name="Hellsten U."/>
            <person name="Kuo D.H."/>
            <person name="Larsson T."/>
            <person name="Lv J."/>
            <person name="Arendt D."/>
            <person name="Savage R."/>
            <person name="Osoegawa K."/>
            <person name="de Jong P."/>
            <person name="Grimwood J."/>
            <person name="Chapman J.A."/>
            <person name="Shapiro H."/>
            <person name="Aerts A."/>
            <person name="Otillar R.P."/>
            <person name="Terry A.Y."/>
            <person name="Boore J.L."/>
            <person name="Grigoriev I.V."/>
            <person name="Lindberg D.R."/>
            <person name="Seaver E.C."/>
            <person name="Weisblat D.A."/>
            <person name="Putnam N.H."/>
            <person name="Rokhsar D.S."/>
        </authorList>
    </citation>
    <scope>NUCLEOTIDE SEQUENCE [LARGE SCALE GENOMIC DNA]</scope>
</reference>
<evidence type="ECO:0000313" key="5">
    <source>
        <dbReference type="Proteomes" id="UP000030746"/>
    </source>
</evidence>
<dbReference type="InterPro" id="IPR038904">
    <property type="entry name" value="BRAT1"/>
</dbReference>
<protein>
    <submittedName>
        <fullName evidence="4">Uncharacterized protein</fullName>
    </submittedName>
</protein>
<dbReference type="Gene3D" id="1.25.10.10">
    <property type="entry name" value="Leucine-rich Repeat Variant"/>
    <property type="match status" value="1"/>
</dbReference>
<evidence type="ECO:0000313" key="4">
    <source>
        <dbReference type="EMBL" id="ESP04064.1"/>
    </source>
</evidence>
<dbReference type="GeneID" id="20237060"/>
<dbReference type="CTD" id="20237060"/>
<dbReference type="GO" id="GO:0005737">
    <property type="term" value="C:cytoplasm"/>
    <property type="evidence" value="ECO:0007669"/>
    <property type="project" value="UniProtKB-SubCell"/>
</dbReference>
<accession>V4AIW1</accession>
<dbReference type="RefSeq" id="XP_009045546.1">
    <property type="nucleotide sequence ID" value="XM_009047298.1"/>
</dbReference>
<gene>
    <name evidence="4" type="ORF">LOTGIDRAFT_156674</name>
</gene>
<proteinExistence type="inferred from homology"/>
<dbReference type="PANTHER" id="PTHR21331">
    <property type="entry name" value="BRCA1-ASSOCIATED ATM ACTIVATOR 1"/>
    <property type="match status" value="1"/>
</dbReference>
<evidence type="ECO:0000256" key="2">
    <source>
        <dbReference type="ARBA" id="ARBA00022490"/>
    </source>
</evidence>
<name>V4AIW1_LOTGI</name>
<dbReference type="Proteomes" id="UP000030746">
    <property type="component" value="Unassembled WGS sequence"/>
</dbReference>
<dbReference type="InterPro" id="IPR016024">
    <property type="entry name" value="ARM-type_fold"/>
</dbReference>
<evidence type="ECO:0000256" key="1">
    <source>
        <dbReference type="ARBA" id="ARBA00004496"/>
    </source>
</evidence>
<keyword evidence="5" id="KW-1185">Reference proteome</keyword>
<organism evidence="4 5">
    <name type="scientific">Lottia gigantea</name>
    <name type="common">Giant owl limpet</name>
    <dbReference type="NCBI Taxonomy" id="225164"/>
    <lineage>
        <taxon>Eukaryota</taxon>
        <taxon>Metazoa</taxon>
        <taxon>Spiralia</taxon>
        <taxon>Lophotrochozoa</taxon>
        <taxon>Mollusca</taxon>
        <taxon>Gastropoda</taxon>
        <taxon>Patellogastropoda</taxon>
        <taxon>Lottioidea</taxon>
        <taxon>Lottiidae</taxon>
        <taxon>Lottia</taxon>
    </lineage>
</organism>
<sequence length="742" mass="85355">MDSFIGTSKLKDVLKYLLEIDHHLPDDTLLNRLLDLIHLYVAVENFESSGLKWFLEKISINLSKIEPSVLTFSLSLCGKLCEKEDIIEEYLNVIINLLDQIKPMIKDSSIATACFTCLTSMVQNKHGLQYIIQNEDYPNIVLDRMKNGGSMFVKNAASTLVFTLLNIPDQTEIVVKLSKSLLTDLDALSQNTSKSKNMDYISCMLSLFYKLGDSDNWRLKIDTDYFSQVIYSCLKLYQTLPTLYIQILSDVIVKFFKVIDGKDREEFINKVENDIKLLVRVDVVKSHHAACYLIQICPRLEHVASIPSDIMFNQNNDYLNTKSVISKTVLSSVIVQYLSCDSNTVNINEQIELMIKCIKIIQDKDDHQYKHYLLSNKSLLSKILHYLHYKLKLDTCKDLKDEKFYEIYCLLLDAISAISTDITTLKSGTSCMLIILSKLNWKELDLAQFIRILEMKLCDTGWEIRDTALEIINQLVSIVKDDDEYKVVLPLCCIGWSSRTDSNSYVRASVLTLISTIVKQQSLLYQFLTSLNIKIENLIFELTSILKEDSEAFPRRAAVKTLDNIYQICNSPDCQVDICSAMQHAMEDFDWEVKILVLKFWERNILKPLEEVSNNCVENNIPSYASGFPESLQKKEHLSISLLVSKEFCKSILLGYNDYEQSVKEKACDMIDRFLKIWMNKKNGKNECSQDLMKWIDKLQCLNIETCIDYNSDEYSKNPVSLLEDILATAGEQDEDNFVDCY</sequence>
<dbReference type="STRING" id="225164.V4AIW1"/>
<keyword evidence="2" id="KW-0963">Cytoplasm</keyword>
<evidence type="ECO:0000256" key="3">
    <source>
        <dbReference type="ARBA" id="ARBA00061308"/>
    </source>
</evidence>
<dbReference type="GO" id="GO:0006974">
    <property type="term" value="P:DNA damage response"/>
    <property type="evidence" value="ECO:0007669"/>
    <property type="project" value="InterPro"/>
</dbReference>